<comment type="caution">
    <text evidence="2">The sequence shown here is derived from an EMBL/GenBank/DDBJ whole genome shotgun (WGS) entry which is preliminary data.</text>
</comment>
<organism evidence="2 3">
    <name type="scientific">Candidula unifasciata</name>
    <dbReference type="NCBI Taxonomy" id="100452"/>
    <lineage>
        <taxon>Eukaryota</taxon>
        <taxon>Metazoa</taxon>
        <taxon>Spiralia</taxon>
        <taxon>Lophotrochozoa</taxon>
        <taxon>Mollusca</taxon>
        <taxon>Gastropoda</taxon>
        <taxon>Heterobranchia</taxon>
        <taxon>Euthyneura</taxon>
        <taxon>Panpulmonata</taxon>
        <taxon>Eupulmonata</taxon>
        <taxon>Stylommatophora</taxon>
        <taxon>Helicina</taxon>
        <taxon>Helicoidea</taxon>
        <taxon>Geomitridae</taxon>
        <taxon>Candidula</taxon>
    </lineage>
</organism>
<name>A0A8S3Z7N6_9EUPU</name>
<keyword evidence="1" id="KW-0472">Membrane</keyword>
<feature type="transmembrane region" description="Helical" evidence="1">
    <location>
        <begin position="15"/>
        <end position="40"/>
    </location>
</feature>
<dbReference type="InterPro" id="IPR036705">
    <property type="entry name" value="Ribosyl_crysJ1_sf"/>
</dbReference>
<proteinExistence type="predicted"/>
<dbReference type="Proteomes" id="UP000678393">
    <property type="component" value="Unassembled WGS sequence"/>
</dbReference>
<gene>
    <name evidence="2" type="ORF">CUNI_LOCUS10667</name>
</gene>
<evidence type="ECO:0000313" key="3">
    <source>
        <dbReference type="Proteomes" id="UP000678393"/>
    </source>
</evidence>
<keyword evidence="3" id="KW-1185">Reference proteome</keyword>
<accession>A0A8S3Z7N6</accession>
<evidence type="ECO:0000256" key="1">
    <source>
        <dbReference type="SAM" id="Phobius"/>
    </source>
</evidence>
<dbReference type="SUPFAM" id="SSF101478">
    <property type="entry name" value="ADP-ribosylglycohydrolase"/>
    <property type="match status" value="1"/>
</dbReference>
<dbReference type="AlphaFoldDB" id="A0A8S3Z7N6"/>
<reference evidence="2" key="1">
    <citation type="submission" date="2021-04" db="EMBL/GenBank/DDBJ databases">
        <authorList>
            <consortium name="Molecular Ecology Group"/>
        </authorList>
    </citation>
    <scope>NUCLEOTIDE SEQUENCE</scope>
</reference>
<dbReference type="OrthoDB" id="524326at2759"/>
<dbReference type="Pfam" id="PF03747">
    <property type="entry name" value="ADP_ribosyl_GH"/>
    <property type="match status" value="1"/>
</dbReference>
<dbReference type="Gene3D" id="1.10.4080.10">
    <property type="entry name" value="ADP-ribosylation/Crystallin J1"/>
    <property type="match status" value="1"/>
</dbReference>
<evidence type="ECO:0000313" key="2">
    <source>
        <dbReference type="EMBL" id="CAG5125109.1"/>
    </source>
</evidence>
<sequence>MASVLSLPIEQQRKVAAVVGACVADAAAFLFISFVFYAPLCNWISKMGKFYSNDREKGGGARSSPGENCQNPFYRIDNGKKKLSMGTKGLNTDHLIQVTYETFGPDSEYENRVTNQYVVGEEKIDLKPTLPIHAPWRHGCVKDFLKNLQQNKSPPGSLNDDQIDCAIRIIPVVALYAGHPDLLVKVEEALRVLQDCDLPVAVGLAMARVLEQYILNGDPEDVLTTVVAALSDRSRSNPQDLDVAVKGQIRQVIQARKLPHTEAVSNVFFFFHPDLPEAMQSTLHGLITATGYVDGIRSTIKAGGCNASRSGFIGACMAAKGLDAIPERWKTRTLRYEEVLNLALRLLHIKV</sequence>
<keyword evidence="1" id="KW-1133">Transmembrane helix</keyword>
<dbReference type="EMBL" id="CAJHNH020001954">
    <property type="protein sequence ID" value="CAG5125109.1"/>
    <property type="molecule type" value="Genomic_DNA"/>
</dbReference>
<keyword evidence="1" id="KW-0812">Transmembrane</keyword>
<protein>
    <submittedName>
        <fullName evidence="2">Uncharacterized protein</fullName>
    </submittedName>
</protein>
<dbReference type="InterPro" id="IPR005502">
    <property type="entry name" value="Ribosyl_crysJ1"/>
</dbReference>